<evidence type="ECO:0000313" key="2">
    <source>
        <dbReference type="EMBL" id="EAR09945.1"/>
    </source>
</evidence>
<dbReference type="HOGENOM" id="CLU_1151406_0_0_6"/>
<dbReference type="AlphaFoldDB" id="A4BDK1"/>
<dbReference type="OrthoDB" id="9815874at2"/>
<dbReference type="STRING" id="314283.MED297_06334"/>
<keyword evidence="3" id="KW-1185">Reference proteome</keyword>
<evidence type="ECO:0000313" key="3">
    <source>
        <dbReference type="Proteomes" id="UP000005953"/>
    </source>
</evidence>
<protein>
    <recommendedName>
        <fullName evidence="1">Metallo-beta-lactamase domain-containing protein</fullName>
    </recommendedName>
</protein>
<dbReference type="InterPro" id="IPR036866">
    <property type="entry name" value="RibonucZ/Hydroxyglut_hydro"/>
</dbReference>
<dbReference type="Gene3D" id="3.60.15.10">
    <property type="entry name" value="Ribonuclease Z/Hydroxyacylglutathione hydrolase-like"/>
    <property type="match status" value="1"/>
</dbReference>
<name>A4BDK1_9GAMM</name>
<sequence>MQLHTLKGYIQNIYLVDYPQGLLLLDGCCRADVTSVLSFIRDTLQRPVTDLKLITVTHMHPDHAGGAHTLRKLTGCKIATGDAERAWYQGLHGRTMHLTDIALTWYVARRQGKKMKHLWYSPILKPDLILHDGDTLPSFDEWQVLETQGHTNGDISLWHRPTHRIYVADLMVKVRENFITPWPIFHPNRYRKSVAKIRDLKPDWVLLAHGGELDTRDGHPCFEVHTPQQPRTHWRATKYRLKRVLQRSRG</sequence>
<dbReference type="PANTHER" id="PTHR42951">
    <property type="entry name" value="METALLO-BETA-LACTAMASE DOMAIN-CONTAINING"/>
    <property type="match status" value="1"/>
</dbReference>
<dbReference type="RefSeq" id="WP_008048535.1">
    <property type="nucleotide sequence ID" value="NZ_CH724155.1"/>
</dbReference>
<accession>A4BDK1</accession>
<dbReference type="InterPro" id="IPR001279">
    <property type="entry name" value="Metallo-B-lactamas"/>
</dbReference>
<comment type="caution">
    <text evidence="2">The sequence shown here is derived from an EMBL/GenBank/DDBJ whole genome shotgun (WGS) entry which is preliminary data.</text>
</comment>
<reference evidence="2 3" key="1">
    <citation type="submission" date="2006-02" db="EMBL/GenBank/DDBJ databases">
        <authorList>
            <person name="Pinhassi J."/>
            <person name="Pedros-Alio C."/>
            <person name="Ferriera S."/>
            <person name="Johnson J."/>
            <person name="Kravitz S."/>
            <person name="Halpern A."/>
            <person name="Remington K."/>
            <person name="Beeson K."/>
            <person name="Tran B."/>
            <person name="Rogers Y.-H."/>
            <person name="Friedman R."/>
            <person name="Venter J.C."/>
        </authorList>
    </citation>
    <scope>NUCLEOTIDE SEQUENCE [LARGE SCALE GENOMIC DNA]</scope>
    <source>
        <strain evidence="2 3">MED297</strain>
    </source>
</reference>
<dbReference type="InterPro" id="IPR050855">
    <property type="entry name" value="NDM-1-like"/>
</dbReference>
<feature type="domain" description="Metallo-beta-lactamase" evidence="1">
    <location>
        <begin position="10"/>
        <end position="209"/>
    </location>
</feature>
<dbReference type="Pfam" id="PF00753">
    <property type="entry name" value="Lactamase_B"/>
    <property type="match status" value="1"/>
</dbReference>
<dbReference type="Proteomes" id="UP000005953">
    <property type="component" value="Unassembled WGS sequence"/>
</dbReference>
<gene>
    <name evidence="2" type="ORF">MED297_06334</name>
</gene>
<evidence type="ECO:0000259" key="1">
    <source>
        <dbReference type="SMART" id="SM00849"/>
    </source>
</evidence>
<dbReference type="EMBL" id="AAOE01000007">
    <property type="protein sequence ID" value="EAR09945.1"/>
    <property type="molecule type" value="Genomic_DNA"/>
</dbReference>
<proteinExistence type="predicted"/>
<organism evidence="2 3">
    <name type="scientific">Reinekea blandensis MED297</name>
    <dbReference type="NCBI Taxonomy" id="314283"/>
    <lineage>
        <taxon>Bacteria</taxon>
        <taxon>Pseudomonadati</taxon>
        <taxon>Pseudomonadota</taxon>
        <taxon>Gammaproteobacteria</taxon>
        <taxon>Oceanospirillales</taxon>
        <taxon>Saccharospirillaceae</taxon>
        <taxon>Reinekea</taxon>
    </lineage>
</organism>
<dbReference type="SUPFAM" id="SSF56281">
    <property type="entry name" value="Metallo-hydrolase/oxidoreductase"/>
    <property type="match status" value="1"/>
</dbReference>
<dbReference type="SMART" id="SM00849">
    <property type="entry name" value="Lactamase_B"/>
    <property type="match status" value="1"/>
</dbReference>